<dbReference type="STRING" id="1249483.LEP1GSC202_3020"/>
<accession>A0A5E8HA62</accession>
<dbReference type="AlphaFoldDB" id="A0A5E8HA62"/>
<evidence type="ECO:0000313" key="2">
    <source>
        <dbReference type="Proteomes" id="UP000013996"/>
    </source>
</evidence>
<name>A0A5E8HA62_9LEPT</name>
<comment type="caution">
    <text evidence="1">The sequence shown here is derived from an EMBL/GenBank/DDBJ whole genome shotgun (WGS) entry which is preliminary data.</text>
</comment>
<reference evidence="1 2" key="1">
    <citation type="submission" date="2013-04" db="EMBL/GenBank/DDBJ databases">
        <authorList>
            <person name="Harkins D.M."/>
            <person name="Durkin A.S."/>
            <person name="Brinkac L.M."/>
            <person name="Haft D.H."/>
            <person name="Selengut J.D."/>
            <person name="Sanka R."/>
            <person name="DePew J."/>
            <person name="Purushe J."/>
            <person name="Hartskeerl R.A."/>
            <person name="Ahmed A."/>
            <person name="van der Linden H."/>
            <person name="Goris M.G.A."/>
            <person name="Vinetz J.M."/>
            <person name="Sutton G.G."/>
            <person name="Nierman W.C."/>
            <person name="Fouts D.E."/>
        </authorList>
    </citation>
    <scope>NUCLEOTIDE SEQUENCE [LARGE SCALE GENOMIC DNA]</scope>
    <source>
        <strain evidence="1 2">Sao Paulo</strain>
    </source>
</reference>
<gene>
    <name evidence="1" type="ORF">LEP1GSC202_3020</name>
</gene>
<dbReference type="Proteomes" id="UP000013996">
    <property type="component" value="Unassembled WGS sequence"/>
</dbReference>
<organism evidence="1 2">
    <name type="scientific">Leptospira yanagawae serovar Saopaulo str. Sao Paulo = ATCC 700523</name>
    <dbReference type="NCBI Taxonomy" id="1249483"/>
    <lineage>
        <taxon>Bacteria</taxon>
        <taxon>Pseudomonadati</taxon>
        <taxon>Spirochaetota</taxon>
        <taxon>Spirochaetia</taxon>
        <taxon>Leptospirales</taxon>
        <taxon>Leptospiraceae</taxon>
        <taxon>Leptospira</taxon>
    </lineage>
</organism>
<sequence>MGLNPFFQHPSLLSSIEKQTQNLILALPRFMNLRKVESV</sequence>
<proteinExistence type="predicted"/>
<evidence type="ECO:0000313" key="1">
    <source>
        <dbReference type="EMBL" id="EOQ88361.1"/>
    </source>
</evidence>
<protein>
    <submittedName>
        <fullName evidence="1">Uncharacterized protein</fullName>
    </submittedName>
</protein>
<dbReference type="EMBL" id="AOGX02000024">
    <property type="protein sequence ID" value="EOQ88361.1"/>
    <property type="molecule type" value="Genomic_DNA"/>
</dbReference>